<feature type="signal peptide" evidence="4">
    <location>
        <begin position="1"/>
        <end position="34"/>
    </location>
</feature>
<name>K6W6S8_9MICO</name>
<organism evidence="6 7">
    <name type="scientific">Kineosphaera limosa NBRC 100340</name>
    <dbReference type="NCBI Taxonomy" id="1184609"/>
    <lineage>
        <taxon>Bacteria</taxon>
        <taxon>Bacillati</taxon>
        <taxon>Actinomycetota</taxon>
        <taxon>Actinomycetes</taxon>
        <taxon>Micrococcales</taxon>
        <taxon>Dermatophilaceae</taxon>
        <taxon>Kineosphaera</taxon>
    </lineage>
</organism>
<feature type="domain" description="GH26" evidence="5">
    <location>
        <begin position="9"/>
        <end position="360"/>
    </location>
</feature>
<evidence type="ECO:0000313" key="6">
    <source>
        <dbReference type="EMBL" id="GAB94890.1"/>
    </source>
</evidence>
<evidence type="ECO:0000313" key="7">
    <source>
        <dbReference type="Proteomes" id="UP000008366"/>
    </source>
</evidence>
<dbReference type="InterPro" id="IPR022790">
    <property type="entry name" value="GH26_dom"/>
</dbReference>
<protein>
    <recommendedName>
        <fullName evidence="5">GH26 domain-containing protein</fullName>
    </recommendedName>
</protein>
<comment type="similarity">
    <text evidence="3">Belongs to the glycosyl hydrolase 26 family.</text>
</comment>
<feature type="active site" description="Nucleophile" evidence="3">
    <location>
        <position position="294"/>
    </location>
</feature>
<keyword evidence="2 3" id="KW-0326">Glycosidase</keyword>
<feature type="active site" description="Proton donor" evidence="3">
    <location>
        <position position="175"/>
    </location>
</feature>
<comment type="caution">
    <text evidence="6">The sequence shown here is derived from an EMBL/GenBank/DDBJ whole genome shotgun (WGS) entry which is preliminary data.</text>
</comment>
<dbReference type="PROSITE" id="PS51764">
    <property type="entry name" value="GH26"/>
    <property type="match status" value="1"/>
</dbReference>
<proteinExistence type="inferred from homology"/>
<dbReference type="RefSeq" id="WP_006591422.1">
    <property type="nucleotide sequence ID" value="NZ_BAHD01000014.1"/>
</dbReference>
<dbReference type="AlphaFoldDB" id="K6W6S8"/>
<evidence type="ECO:0000256" key="4">
    <source>
        <dbReference type="SAM" id="SignalP"/>
    </source>
</evidence>
<dbReference type="InterPro" id="IPR017853">
    <property type="entry name" value="GH"/>
</dbReference>
<dbReference type="Proteomes" id="UP000008366">
    <property type="component" value="Unassembled WGS sequence"/>
</dbReference>
<keyword evidence="7" id="KW-1185">Reference proteome</keyword>
<keyword evidence="1 3" id="KW-0378">Hydrolase</keyword>
<evidence type="ECO:0000256" key="3">
    <source>
        <dbReference type="PROSITE-ProRule" id="PRU01100"/>
    </source>
</evidence>
<reference evidence="6 7" key="1">
    <citation type="submission" date="2012-08" db="EMBL/GenBank/DDBJ databases">
        <title>Whole genome shotgun sequence of Kineosphaera limosa NBRC 100340.</title>
        <authorList>
            <person name="Yoshida I."/>
            <person name="Isaki S."/>
            <person name="Hosoyama A."/>
            <person name="Tsuchikane K."/>
            <person name="Katsumata H."/>
            <person name="Ando Y."/>
            <person name="Ohji S."/>
            <person name="Hamada M."/>
            <person name="Tamura T."/>
            <person name="Yamazoe A."/>
            <person name="Yamazaki S."/>
            <person name="Fujita N."/>
        </authorList>
    </citation>
    <scope>NUCLEOTIDE SEQUENCE [LARGE SCALE GENOMIC DNA]</scope>
    <source>
        <strain evidence="6 7">NBRC 100340</strain>
    </source>
</reference>
<evidence type="ECO:0000256" key="1">
    <source>
        <dbReference type="ARBA" id="ARBA00022801"/>
    </source>
</evidence>
<sequence>MAAPPVSRARTAVVAGVTVALVAAAAITGTTASAAVNPTAAVHPTAAANPGAAARKYLGTSPSSHRWFSGGYPGGHMSGTRANSWGTWRGSPSDMTLTFPEYATWTTMANSTWHIETYGTLRGRLMYGLPLLPKNARPAQLKDVAAGKHDATFRKIARDLRTRNRGNAVVKLGWEANGNWMSYSATAATAPTYRAAWRRVAQVMKKESPRLVFSFEVNCGTAMAGQRNRLDSLTKLYPGNDVTQLVGCSHYDWWTTGARTEAQWRASIKPARGPGLADVAAFARARGKGLSISEWGLASRSRQGNGDNPFFIRKMKQYFDANNDILAVEMYFNDPSGMGNSLLPEAPQNPKAAAEYRRLF</sequence>
<evidence type="ECO:0000256" key="2">
    <source>
        <dbReference type="ARBA" id="ARBA00023295"/>
    </source>
</evidence>
<feature type="chain" id="PRO_5003898307" description="GH26 domain-containing protein" evidence="4">
    <location>
        <begin position="35"/>
        <end position="360"/>
    </location>
</feature>
<dbReference type="STRING" id="1184609.KILIM_014_00260"/>
<dbReference type="eggNOG" id="COG4124">
    <property type="taxonomic scope" value="Bacteria"/>
</dbReference>
<dbReference type="EMBL" id="BAHD01000014">
    <property type="protein sequence ID" value="GAB94890.1"/>
    <property type="molecule type" value="Genomic_DNA"/>
</dbReference>
<gene>
    <name evidence="6" type="ORF">KILIM_014_00260</name>
</gene>
<accession>K6W6S8</accession>
<keyword evidence="4" id="KW-0732">Signal</keyword>
<dbReference type="OrthoDB" id="9816550at2"/>
<dbReference type="SUPFAM" id="SSF51445">
    <property type="entry name" value="(Trans)glycosidases"/>
    <property type="match status" value="1"/>
</dbReference>
<dbReference type="GO" id="GO:0004553">
    <property type="term" value="F:hydrolase activity, hydrolyzing O-glycosyl compounds"/>
    <property type="evidence" value="ECO:0007669"/>
    <property type="project" value="InterPro"/>
</dbReference>
<dbReference type="Gene3D" id="3.20.20.80">
    <property type="entry name" value="Glycosidases"/>
    <property type="match status" value="1"/>
</dbReference>
<evidence type="ECO:0000259" key="5">
    <source>
        <dbReference type="PROSITE" id="PS51764"/>
    </source>
</evidence>